<proteinExistence type="predicted"/>
<keyword evidence="3" id="KW-1185">Reference proteome</keyword>
<gene>
    <name evidence="2" type="ORF">BKA55DRAFT_539974</name>
</gene>
<feature type="region of interest" description="Disordered" evidence="1">
    <location>
        <begin position="30"/>
        <end position="83"/>
    </location>
</feature>
<evidence type="ECO:0000313" key="3">
    <source>
        <dbReference type="Proteomes" id="UP000720189"/>
    </source>
</evidence>
<comment type="caution">
    <text evidence="2">The sequence shown here is derived from an EMBL/GenBank/DDBJ whole genome shotgun (WGS) entry which is preliminary data.</text>
</comment>
<feature type="compositionally biased region" description="Polar residues" evidence="1">
    <location>
        <begin position="54"/>
        <end position="72"/>
    </location>
</feature>
<reference evidence="2" key="1">
    <citation type="journal article" date="2021" name="Nat. Commun.">
        <title>Genetic determinants of endophytism in the Arabidopsis root mycobiome.</title>
        <authorList>
            <person name="Mesny F."/>
            <person name="Miyauchi S."/>
            <person name="Thiergart T."/>
            <person name="Pickel B."/>
            <person name="Atanasova L."/>
            <person name="Karlsson M."/>
            <person name="Huettel B."/>
            <person name="Barry K.W."/>
            <person name="Haridas S."/>
            <person name="Chen C."/>
            <person name="Bauer D."/>
            <person name="Andreopoulos W."/>
            <person name="Pangilinan J."/>
            <person name="LaButti K."/>
            <person name="Riley R."/>
            <person name="Lipzen A."/>
            <person name="Clum A."/>
            <person name="Drula E."/>
            <person name="Henrissat B."/>
            <person name="Kohler A."/>
            <person name="Grigoriev I.V."/>
            <person name="Martin F.M."/>
            <person name="Hacquard S."/>
        </authorList>
    </citation>
    <scope>NUCLEOTIDE SEQUENCE</scope>
    <source>
        <strain evidence="2">MPI-CAGE-AT-0023</strain>
    </source>
</reference>
<name>A0A9P9H1C6_FUSRE</name>
<evidence type="ECO:0000256" key="1">
    <source>
        <dbReference type="SAM" id="MobiDB-lite"/>
    </source>
</evidence>
<dbReference type="GeneID" id="70220159"/>
<dbReference type="EMBL" id="JAGMUX010000009">
    <property type="protein sequence ID" value="KAH7248540.1"/>
    <property type="molecule type" value="Genomic_DNA"/>
</dbReference>
<feature type="compositionally biased region" description="Polar residues" evidence="1">
    <location>
        <begin position="35"/>
        <end position="44"/>
    </location>
</feature>
<protein>
    <submittedName>
        <fullName evidence="2">Uncharacterized protein</fullName>
    </submittedName>
</protein>
<sequence>MAEQSLSPTIVVAAAAVVEEVVVEVVSLSRHNRQRQGLSRQTQRIAEEGAGRNNLDSYPADNNENSPHSGNNDDLLPAYPPPEKLVADMDEDCLAVLHYIGHGKRVPNPSQNRDELHLDQSQSLLTDTPLLPDPTIDFNRLRHETLDPSPSKVLILLDCCHAASGSIGQRKELIAACSFESTCGDGPQGFTNNVVQQLEHAYNQGQVLSTSQLYNRLATKHFVMQAGVPELAAIPIFLQHHDKHVTPLFLMPMLLNTHQSWYPAPTRGVRLQPANVILSVHLNDTDIQTLGAMQSWIGSRPYAIGRIRVDKIYKSTSIIVIFAITFCVWHGLPQDPATSFIGFECQDTPPYKQTFQPSLKKENMPPTHKSQVLFHESSYNHPLSPKKLN</sequence>
<dbReference type="AlphaFoldDB" id="A0A9P9H1C6"/>
<evidence type="ECO:0000313" key="2">
    <source>
        <dbReference type="EMBL" id="KAH7248540.1"/>
    </source>
</evidence>
<accession>A0A9P9H1C6</accession>
<dbReference type="RefSeq" id="XP_046048335.1">
    <property type="nucleotide sequence ID" value="XM_046190205.1"/>
</dbReference>
<dbReference type="Proteomes" id="UP000720189">
    <property type="component" value="Unassembled WGS sequence"/>
</dbReference>
<organism evidence="2 3">
    <name type="scientific">Fusarium redolens</name>
    <dbReference type="NCBI Taxonomy" id="48865"/>
    <lineage>
        <taxon>Eukaryota</taxon>
        <taxon>Fungi</taxon>
        <taxon>Dikarya</taxon>
        <taxon>Ascomycota</taxon>
        <taxon>Pezizomycotina</taxon>
        <taxon>Sordariomycetes</taxon>
        <taxon>Hypocreomycetidae</taxon>
        <taxon>Hypocreales</taxon>
        <taxon>Nectriaceae</taxon>
        <taxon>Fusarium</taxon>
        <taxon>Fusarium redolens species complex</taxon>
    </lineage>
</organism>
<dbReference type="Gene3D" id="3.40.50.1460">
    <property type="match status" value="1"/>
</dbReference>
<dbReference type="OrthoDB" id="4760831at2759"/>